<keyword evidence="3" id="KW-0731">Sigma factor</keyword>
<gene>
    <name evidence="7" type="ORF">ACFPGP_14210</name>
</gene>
<dbReference type="RefSeq" id="WP_378591209.1">
    <property type="nucleotide sequence ID" value="NZ_JBHSKD010000018.1"/>
</dbReference>
<evidence type="ECO:0000256" key="2">
    <source>
        <dbReference type="ARBA" id="ARBA00023015"/>
    </source>
</evidence>
<evidence type="ECO:0000313" key="7">
    <source>
        <dbReference type="EMBL" id="MFC5177832.1"/>
    </source>
</evidence>
<dbReference type="SUPFAM" id="SSF88946">
    <property type="entry name" value="Sigma2 domain of RNA polymerase sigma factors"/>
    <property type="match status" value="1"/>
</dbReference>
<comment type="caution">
    <text evidence="7">The sequence shown here is derived from an EMBL/GenBank/DDBJ whole genome shotgun (WGS) entry which is preliminary data.</text>
</comment>
<dbReference type="NCBIfam" id="TIGR02937">
    <property type="entry name" value="sigma70-ECF"/>
    <property type="match status" value="1"/>
</dbReference>
<feature type="domain" description="RNA polymerase sigma-70 region 2" evidence="5">
    <location>
        <begin position="32"/>
        <end position="98"/>
    </location>
</feature>
<protein>
    <submittedName>
        <fullName evidence="7">RNA polymerase sigma factor</fullName>
    </submittedName>
</protein>
<keyword evidence="8" id="KW-1185">Reference proteome</keyword>
<dbReference type="PANTHER" id="PTHR43133">
    <property type="entry name" value="RNA POLYMERASE ECF-TYPE SIGMA FACTO"/>
    <property type="match status" value="1"/>
</dbReference>
<dbReference type="InterPro" id="IPR014284">
    <property type="entry name" value="RNA_pol_sigma-70_dom"/>
</dbReference>
<dbReference type="Proteomes" id="UP001596087">
    <property type="component" value="Unassembled WGS sequence"/>
</dbReference>
<proteinExistence type="inferred from homology"/>
<dbReference type="InterPro" id="IPR013249">
    <property type="entry name" value="RNA_pol_sigma70_r4_t2"/>
</dbReference>
<dbReference type="InterPro" id="IPR036388">
    <property type="entry name" value="WH-like_DNA-bd_sf"/>
</dbReference>
<evidence type="ECO:0000313" key="8">
    <source>
        <dbReference type="Proteomes" id="UP001596087"/>
    </source>
</evidence>
<evidence type="ECO:0000259" key="6">
    <source>
        <dbReference type="Pfam" id="PF08281"/>
    </source>
</evidence>
<dbReference type="Pfam" id="PF04542">
    <property type="entry name" value="Sigma70_r2"/>
    <property type="match status" value="1"/>
</dbReference>
<name>A0ABW0BLN1_9ACTN</name>
<organism evidence="7 8">
    <name type="scientific">Nocardioides taihuensis</name>
    <dbReference type="NCBI Taxonomy" id="1835606"/>
    <lineage>
        <taxon>Bacteria</taxon>
        <taxon>Bacillati</taxon>
        <taxon>Actinomycetota</taxon>
        <taxon>Actinomycetes</taxon>
        <taxon>Propionibacteriales</taxon>
        <taxon>Nocardioidaceae</taxon>
        <taxon>Nocardioides</taxon>
    </lineage>
</organism>
<evidence type="ECO:0000256" key="1">
    <source>
        <dbReference type="ARBA" id="ARBA00010641"/>
    </source>
</evidence>
<dbReference type="EMBL" id="JBHSKD010000018">
    <property type="protein sequence ID" value="MFC5177832.1"/>
    <property type="molecule type" value="Genomic_DNA"/>
</dbReference>
<keyword evidence="2" id="KW-0805">Transcription regulation</keyword>
<accession>A0ABW0BLN1</accession>
<dbReference type="InterPro" id="IPR007627">
    <property type="entry name" value="RNA_pol_sigma70_r2"/>
</dbReference>
<comment type="similarity">
    <text evidence="1">Belongs to the sigma-70 factor family. ECF subfamily.</text>
</comment>
<dbReference type="InterPro" id="IPR013325">
    <property type="entry name" value="RNA_pol_sigma_r2"/>
</dbReference>
<dbReference type="InterPro" id="IPR013324">
    <property type="entry name" value="RNA_pol_sigma_r3/r4-like"/>
</dbReference>
<dbReference type="InterPro" id="IPR039425">
    <property type="entry name" value="RNA_pol_sigma-70-like"/>
</dbReference>
<evidence type="ECO:0000256" key="3">
    <source>
        <dbReference type="ARBA" id="ARBA00023082"/>
    </source>
</evidence>
<dbReference type="Gene3D" id="1.10.10.10">
    <property type="entry name" value="Winged helix-like DNA-binding domain superfamily/Winged helix DNA-binding domain"/>
    <property type="match status" value="1"/>
</dbReference>
<feature type="domain" description="RNA polymerase sigma factor 70 region 4 type 2" evidence="6">
    <location>
        <begin position="130"/>
        <end position="180"/>
    </location>
</feature>
<dbReference type="CDD" id="cd06171">
    <property type="entry name" value="Sigma70_r4"/>
    <property type="match status" value="1"/>
</dbReference>
<dbReference type="PANTHER" id="PTHR43133:SF46">
    <property type="entry name" value="RNA POLYMERASE SIGMA-70 FACTOR ECF SUBFAMILY"/>
    <property type="match status" value="1"/>
</dbReference>
<sequence>MRAAPDGTEQHGGDAALLAAVAEGDGAALRELYDAHSAWLYARLMRRCHDHELVLEVVQDTWVALWKDARRFRGEGEVAAWLWGIAFRRLVSRLRSRKDVLLVDDWEAPALGRSPGAEEEVLLGVEYGDLAGALRRLSPEFRAVVQAVVLDGLTTREAGRLLGVRENTVKTRLHRAKGQLRGALAETALREGWR</sequence>
<evidence type="ECO:0000256" key="4">
    <source>
        <dbReference type="ARBA" id="ARBA00023163"/>
    </source>
</evidence>
<reference evidence="8" key="1">
    <citation type="journal article" date="2019" name="Int. J. Syst. Evol. Microbiol.">
        <title>The Global Catalogue of Microorganisms (GCM) 10K type strain sequencing project: providing services to taxonomists for standard genome sequencing and annotation.</title>
        <authorList>
            <consortium name="The Broad Institute Genomics Platform"/>
            <consortium name="The Broad Institute Genome Sequencing Center for Infectious Disease"/>
            <person name="Wu L."/>
            <person name="Ma J."/>
        </authorList>
    </citation>
    <scope>NUCLEOTIDE SEQUENCE [LARGE SCALE GENOMIC DNA]</scope>
    <source>
        <strain evidence="8">DFY41</strain>
    </source>
</reference>
<dbReference type="Gene3D" id="1.10.1740.10">
    <property type="match status" value="1"/>
</dbReference>
<keyword evidence="4" id="KW-0804">Transcription</keyword>
<evidence type="ECO:0000259" key="5">
    <source>
        <dbReference type="Pfam" id="PF04542"/>
    </source>
</evidence>
<dbReference type="SUPFAM" id="SSF88659">
    <property type="entry name" value="Sigma3 and sigma4 domains of RNA polymerase sigma factors"/>
    <property type="match status" value="1"/>
</dbReference>
<dbReference type="Pfam" id="PF08281">
    <property type="entry name" value="Sigma70_r4_2"/>
    <property type="match status" value="1"/>
</dbReference>